<feature type="domain" description="Helicase ATP-binding" evidence="5">
    <location>
        <begin position="282"/>
        <end position="450"/>
    </location>
</feature>
<feature type="domain" description="Helicase C-terminal" evidence="6">
    <location>
        <begin position="526"/>
        <end position="688"/>
    </location>
</feature>
<evidence type="ECO:0000313" key="7">
    <source>
        <dbReference type="EMBL" id="KYC51683.1"/>
    </source>
</evidence>
<dbReference type="SUPFAM" id="SSF52540">
    <property type="entry name" value="P-loop containing nucleoside triphosphate hydrolases"/>
    <property type="match status" value="1"/>
</dbReference>
<dbReference type="InterPro" id="IPR027417">
    <property type="entry name" value="P-loop_NTPase"/>
</dbReference>
<reference evidence="7 8" key="1">
    <citation type="journal article" date="2016" name="ISME J.">
        <title>Chasing the elusive Euryarchaeota class WSA2: genomes reveal a uniquely fastidious methyl-reducing methanogen.</title>
        <authorList>
            <person name="Nobu M.K."/>
            <person name="Narihiro T."/>
            <person name="Kuroda K."/>
            <person name="Mei R."/>
            <person name="Liu W.T."/>
        </authorList>
    </citation>
    <scope>NUCLEOTIDE SEQUENCE [LARGE SCALE GENOMIC DNA]</scope>
    <source>
        <strain evidence="7">U1lsi0528_Bin089</strain>
    </source>
</reference>
<keyword evidence="1" id="KW-0547">Nucleotide-binding</keyword>
<dbReference type="PROSITE" id="PS51192">
    <property type="entry name" value="HELICASE_ATP_BIND_1"/>
    <property type="match status" value="1"/>
</dbReference>
<keyword evidence="4" id="KW-0067">ATP-binding</keyword>
<dbReference type="InterPro" id="IPR006935">
    <property type="entry name" value="Helicase/UvrB_N"/>
</dbReference>
<dbReference type="InterPro" id="IPR050615">
    <property type="entry name" value="ATP-dep_DNA_Helicase"/>
</dbReference>
<proteinExistence type="predicted"/>
<dbReference type="AlphaFoldDB" id="A0A150J375"/>
<dbReference type="Proteomes" id="UP000075578">
    <property type="component" value="Unassembled WGS sequence"/>
</dbReference>
<organism evidence="7 8">
    <name type="scientific">Candidatus Methanofastidiosum methylothiophilum</name>
    <dbReference type="NCBI Taxonomy" id="1705564"/>
    <lineage>
        <taxon>Archaea</taxon>
        <taxon>Methanobacteriati</taxon>
        <taxon>Methanobacteriota</taxon>
        <taxon>Stenosarchaea group</taxon>
        <taxon>Candidatus Methanofastidiosia</taxon>
        <taxon>Candidatus Methanofastidiosales</taxon>
        <taxon>Candidatus Methanofastidiosaceae</taxon>
        <taxon>Candidatus Methanofastidiosum</taxon>
    </lineage>
</organism>
<dbReference type="GO" id="GO:0005524">
    <property type="term" value="F:ATP binding"/>
    <property type="evidence" value="ECO:0007669"/>
    <property type="project" value="UniProtKB-KW"/>
</dbReference>
<dbReference type="Gene3D" id="3.30.870.10">
    <property type="entry name" value="Endonuclease Chain A"/>
    <property type="match status" value="1"/>
</dbReference>
<evidence type="ECO:0000256" key="1">
    <source>
        <dbReference type="ARBA" id="ARBA00022741"/>
    </source>
</evidence>
<dbReference type="SMART" id="SM00487">
    <property type="entry name" value="DEXDc"/>
    <property type="match status" value="1"/>
</dbReference>
<evidence type="ECO:0000256" key="4">
    <source>
        <dbReference type="ARBA" id="ARBA00022840"/>
    </source>
</evidence>
<protein>
    <submittedName>
        <fullName evidence="7">ATP-dependent RNA helicase RhlB</fullName>
    </submittedName>
</protein>
<dbReference type="GO" id="GO:0004386">
    <property type="term" value="F:helicase activity"/>
    <property type="evidence" value="ECO:0007669"/>
    <property type="project" value="UniProtKB-KW"/>
</dbReference>
<evidence type="ECO:0000256" key="3">
    <source>
        <dbReference type="ARBA" id="ARBA00022806"/>
    </source>
</evidence>
<dbReference type="SMART" id="SM00490">
    <property type="entry name" value="HELICc"/>
    <property type="match status" value="1"/>
</dbReference>
<evidence type="ECO:0000259" key="5">
    <source>
        <dbReference type="PROSITE" id="PS51192"/>
    </source>
</evidence>
<sequence length="701" mass="82152">MENELNFLQISGQIKPTYYNSEDDTINEFLIPVLKRTKEYKRETYSFSSAFFSLINEALIDIIKNECKIYYIVGIEIEPGDIQAIENGIEDNGAIEEQIINEFGKVENLIENLSNRRDKEKYFHRIKMLSYLVSKEILTIKVGFVARYDRIVDPEKHKFHNKVMIFSDNNGNKIVANGSINESLGALINNEESLDVFKSWEPSNLPYLKNHLEMFDKYWSNRSKSIKTIKINKLLENKVLLKYKSYRSKEEILEMEEKLNHIIETEKDSLPPLRPFQEKVVKNWILHNHRGIFSLATGTGKTRAAIETIIRTFEKERKIVVIVCPFRILCEQWFDLIKKTTQYKPFLAYESQLNWYSPLSNKLISFKSKNLNNIIVITTNYTFSGVLFQKEIGKYWKDVFLIVDECHHVARSRYKRLLNSEIDYRLGLSATPENEGDDLGNKVLYDFFTQIIPDEYNLKNAISDGFLNEYNYYPILTELDDDEKESFEELLSQILDAKRNNDNQLLFKLYEKRDSQLDAAKTKLPNLLKLVSSLEDLSHTIIYCSDNDQLKKVSKILKDKGIKFGKITAEESFEERQNTIEDFTNGYIKTILCIRVLDEGIDIPAIKTAIILKSSTRTRQSIQRRGRCLRILRDSYGNKIEKNVSIYDFLVIPNYDFKEDLRGQNQELIELESRRINEFIELAKNKNYAKKIIEDRINILM</sequence>
<comment type="caution">
    <text evidence="7">The sequence shown here is derived from an EMBL/GenBank/DDBJ whole genome shotgun (WGS) entry which is preliminary data.</text>
</comment>
<evidence type="ECO:0000259" key="6">
    <source>
        <dbReference type="PROSITE" id="PS51194"/>
    </source>
</evidence>
<dbReference type="InterPro" id="IPR014001">
    <property type="entry name" value="Helicase_ATP-bd"/>
</dbReference>
<dbReference type="GO" id="GO:0016787">
    <property type="term" value="F:hydrolase activity"/>
    <property type="evidence" value="ECO:0007669"/>
    <property type="project" value="UniProtKB-KW"/>
</dbReference>
<evidence type="ECO:0000313" key="8">
    <source>
        <dbReference type="Proteomes" id="UP000075578"/>
    </source>
</evidence>
<dbReference type="Gene3D" id="3.40.50.300">
    <property type="entry name" value="P-loop containing nucleotide triphosphate hydrolases"/>
    <property type="match status" value="2"/>
</dbReference>
<dbReference type="PANTHER" id="PTHR11274:SF0">
    <property type="entry name" value="GENERAL TRANSCRIPTION AND DNA REPAIR FACTOR IIH HELICASE SUBUNIT XPB"/>
    <property type="match status" value="1"/>
</dbReference>
<keyword evidence="2" id="KW-0378">Hydrolase</keyword>
<dbReference type="Pfam" id="PF04851">
    <property type="entry name" value="ResIII"/>
    <property type="match status" value="1"/>
</dbReference>
<dbReference type="InterPro" id="IPR001650">
    <property type="entry name" value="Helicase_C-like"/>
</dbReference>
<accession>A0A150J375</accession>
<keyword evidence="3 7" id="KW-0347">Helicase</keyword>
<dbReference type="GO" id="GO:0140097">
    <property type="term" value="F:catalytic activity, acting on DNA"/>
    <property type="evidence" value="ECO:0007669"/>
    <property type="project" value="UniProtKB-ARBA"/>
</dbReference>
<evidence type="ECO:0000256" key="2">
    <source>
        <dbReference type="ARBA" id="ARBA00022801"/>
    </source>
</evidence>
<dbReference type="PANTHER" id="PTHR11274">
    <property type="entry name" value="RAD25/XP-B DNA REPAIR HELICASE"/>
    <property type="match status" value="1"/>
</dbReference>
<name>A0A150J375_9EURY</name>
<dbReference type="EMBL" id="LNGD01000058">
    <property type="protein sequence ID" value="KYC51683.1"/>
    <property type="molecule type" value="Genomic_DNA"/>
</dbReference>
<dbReference type="GO" id="GO:0003677">
    <property type="term" value="F:DNA binding"/>
    <property type="evidence" value="ECO:0007669"/>
    <property type="project" value="InterPro"/>
</dbReference>
<dbReference type="Pfam" id="PF00271">
    <property type="entry name" value="Helicase_C"/>
    <property type="match status" value="1"/>
</dbReference>
<gene>
    <name evidence="7" type="ORF">AMQ74_01044</name>
</gene>
<dbReference type="PROSITE" id="PS51194">
    <property type="entry name" value="HELICASE_CTER"/>
    <property type="match status" value="1"/>
</dbReference>